<reference evidence="3" key="1">
    <citation type="journal article" date="2019" name="Int. J. Syst. Evol. Microbiol.">
        <title>The Global Catalogue of Microorganisms (GCM) 10K type strain sequencing project: providing services to taxonomists for standard genome sequencing and annotation.</title>
        <authorList>
            <consortium name="The Broad Institute Genomics Platform"/>
            <consortium name="The Broad Institute Genome Sequencing Center for Infectious Disease"/>
            <person name="Wu L."/>
            <person name="Ma J."/>
        </authorList>
    </citation>
    <scope>NUCLEOTIDE SEQUENCE [LARGE SCALE GENOMIC DNA]</scope>
    <source>
        <strain evidence="3">KCTC 12708</strain>
    </source>
</reference>
<sequence>MMRNRDNIREKILNQPSYWVEGINSFLYNAILEYMEDNNMNRTELASHLGISKGRVSQILNDGEINFSIEKVVQIALKVNKFPVFELKDKNSYLDDLNSNNHKTKDLSYYENDSFSEVYSKNKKDSKIIPLYSNNEFKKQLAL</sequence>
<accession>A0ABQ3C4D4</accession>
<feature type="domain" description="HTH cro/C1-type" evidence="1">
    <location>
        <begin position="31"/>
        <end position="76"/>
    </location>
</feature>
<dbReference type="InterPro" id="IPR010982">
    <property type="entry name" value="Lambda_DNA-bd_dom_sf"/>
</dbReference>
<gene>
    <name evidence="2" type="ORF">GCM10008088_28970</name>
</gene>
<evidence type="ECO:0000313" key="3">
    <source>
        <dbReference type="Proteomes" id="UP000615593"/>
    </source>
</evidence>
<proteinExistence type="predicted"/>
<dbReference type="SUPFAM" id="SSF47413">
    <property type="entry name" value="lambda repressor-like DNA-binding domains"/>
    <property type="match status" value="1"/>
</dbReference>
<dbReference type="Pfam" id="PF01381">
    <property type="entry name" value="HTH_3"/>
    <property type="match status" value="1"/>
</dbReference>
<evidence type="ECO:0000313" key="2">
    <source>
        <dbReference type="EMBL" id="GGZ66248.1"/>
    </source>
</evidence>
<dbReference type="PROSITE" id="PS50943">
    <property type="entry name" value="HTH_CROC1"/>
    <property type="match status" value="1"/>
</dbReference>
<dbReference type="InterPro" id="IPR001387">
    <property type="entry name" value="Cro/C1-type_HTH"/>
</dbReference>
<dbReference type="Gene3D" id="1.10.260.40">
    <property type="entry name" value="lambda repressor-like DNA-binding domains"/>
    <property type="match status" value="1"/>
</dbReference>
<organism evidence="2 3">
    <name type="scientific">Mesonia mobilis</name>
    <dbReference type="NCBI Taxonomy" id="369791"/>
    <lineage>
        <taxon>Bacteria</taxon>
        <taxon>Pseudomonadati</taxon>
        <taxon>Bacteroidota</taxon>
        <taxon>Flavobacteriia</taxon>
        <taxon>Flavobacteriales</taxon>
        <taxon>Flavobacteriaceae</taxon>
        <taxon>Mesonia</taxon>
    </lineage>
</organism>
<comment type="caution">
    <text evidence="2">The sequence shown here is derived from an EMBL/GenBank/DDBJ whole genome shotgun (WGS) entry which is preliminary data.</text>
</comment>
<evidence type="ECO:0000259" key="1">
    <source>
        <dbReference type="PROSITE" id="PS50943"/>
    </source>
</evidence>
<dbReference type="CDD" id="cd00093">
    <property type="entry name" value="HTH_XRE"/>
    <property type="match status" value="1"/>
</dbReference>
<dbReference type="EMBL" id="BMWY01000040">
    <property type="protein sequence ID" value="GGZ66248.1"/>
    <property type="molecule type" value="Genomic_DNA"/>
</dbReference>
<name>A0ABQ3C4D4_9FLAO</name>
<protein>
    <recommendedName>
        <fullName evidence="1">HTH cro/C1-type domain-containing protein</fullName>
    </recommendedName>
</protein>
<dbReference type="Proteomes" id="UP000615593">
    <property type="component" value="Unassembled WGS sequence"/>
</dbReference>
<keyword evidence="3" id="KW-1185">Reference proteome</keyword>